<dbReference type="Proteomes" id="UP001564626">
    <property type="component" value="Unassembled WGS sequence"/>
</dbReference>
<keyword evidence="4" id="KW-1185">Reference proteome</keyword>
<feature type="domain" description="C2H2-type" evidence="2">
    <location>
        <begin position="29"/>
        <end position="49"/>
    </location>
</feature>
<dbReference type="InterPro" id="IPR013087">
    <property type="entry name" value="Znf_C2H2_type"/>
</dbReference>
<dbReference type="RefSeq" id="WP_345366981.1">
    <property type="nucleotide sequence ID" value="NZ_BAABII010000017.1"/>
</dbReference>
<sequence length="57" mass="6478">MSRGAFRPHMAQRPGETPEEHRARLTRSCYRCGEEIDDLDELSAHEDTHGSAPRARS</sequence>
<evidence type="ECO:0000259" key="2">
    <source>
        <dbReference type="PROSITE" id="PS00028"/>
    </source>
</evidence>
<evidence type="ECO:0000313" key="4">
    <source>
        <dbReference type="Proteomes" id="UP001564626"/>
    </source>
</evidence>
<feature type="region of interest" description="Disordered" evidence="1">
    <location>
        <begin position="1"/>
        <end position="23"/>
    </location>
</feature>
<reference evidence="3 4" key="1">
    <citation type="submission" date="2024-08" db="EMBL/GenBank/DDBJ databases">
        <title>Genome mining of Saccharopolyspora cebuensis PGLac3 from Nigerian medicinal plant.</title>
        <authorList>
            <person name="Ezeobiora C.E."/>
            <person name="Igbokwe N.H."/>
            <person name="Amin D.H."/>
            <person name="Mendie U.E."/>
        </authorList>
    </citation>
    <scope>NUCLEOTIDE SEQUENCE [LARGE SCALE GENOMIC DNA]</scope>
    <source>
        <strain evidence="3 4">PGLac3</strain>
    </source>
</reference>
<evidence type="ECO:0000256" key="1">
    <source>
        <dbReference type="SAM" id="MobiDB-lite"/>
    </source>
</evidence>
<evidence type="ECO:0000313" key="3">
    <source>
        <dbReference type="EMBL" id="MEY8041254.1"/>
    </source>
</evidence>
<dbReference type="EMBL" id="JBGEHV010000033">
    <property type="protein sequence ID" value="MEY8041254.1"/>
    <property type="molecule type" value="Genomic_DNA"/>
</dbReference>
<proteinExistence type="predicted"/>
<protein>
    <recommendedName>
        <fullName evidence="2">C2H2-type domain-containing protein</fullName>
    </recommendedName>
</protein>
<organism evidence="3 4">
    <name type="scientific">Saccharopolyspora cebuensis</name>
    <dbReference type="NCBI Taxonomy" id="418759"/>
    <lineage>
        <taxon>Bacteria</taxon>
        <taxon>Bacillati</taxon>
        <taxon>Actinomycetota</taxon>
        <taxon>Actinomycetes</taxon>
        <taxon>Pseudonocardiales</taxon>
        <taxon>Pseudonocardiaceae</taxon>
        <taxon>Saccharopolyspora</taxon>
    </lineage>
</organism>
<accession>A0ABV4CJH6</accession>
<name>A0ABV4CJH6_9PSEU</name>
<comment type="caution">
    <text evidence="3">The sequence shown here is derived from an EMBL/GenBank/DDBJ whole genome shotgun (WGS) entry which is preliminary data.</text>
</comment>
<gene>
    <name evidence="3" type="ORF">AB8O55_17765</name>
</gene>
<dbReference type="PROSITE" id="PS00028">
    <property type="entry name" value="ZINC_FINGER_C2H2_1"/>
    <property type="match status" value="1"/>
</dbReference>